<dbReference type="InterPro" id="IPR004399">
    <property type="entry name" value="HMP/HMP-P_kinase_dom"/>
</dbReference>
<dbReference type="GO" id="GO:0005524">
    <property type="term" value="F:ATP binding"/>
    <property type="evidence" value="ECO:0007669"/>
    <property type="project" value="UniProtKB-KW"/>
</dbReference>
<keyword evidence="3 8" id="KW-0808">Transferase</keyword>
<keyword evidence="6" id="KW-0067">ATP-binding</keyword>
<sequence length="272" mass="28335">MPTPPCILTIAGSDSGGGAGIQADLKTMTVIGGFGMSVITALTAQNGLGVLGIHAPEPGFVGLQLKAVRDGFPIAAAKTGMLFSTEIIEAVEAGLRGREFPLVVDPVCVSQSGQRLLREDAVNALRWHILPGADLLTPNRPEAELLADMKIESEKDVDTAARKLLDMGSKAVLIKGGHFGSGKDGTFTDWLALPGEPLVALTQPGVKTSNNHGTGCTLSAAIATYMGLGLSTREAVEHAQRFLNHCLREGYAPGLGSGPPNHAAWIARRVGE</sequence>
<evidence type="ECO:0000256" key="2">
    <source>
        <dbReference type="ARBA" id="ARBA00012135"/>
    </source>
</evidence>
<evidence type="ECO:0000256" key="1">
    <source>
        <dbReference type="ARBA" id="ARBA00004948"/>
    </source>
</evidence>
<evidence type="ECO:0000313" key="8">
    <source>
        <dbReference type="EMBL" id="HIW79197.1"/>
    </source>
</evidence>
<protein>
    <recommendedName>
        <fullName evidence="2">hydroxymethylpyrimidine kinase</fullName>
        <ecNumber evidence="2">2.7.1.49</ecNumber>
    </recommendedName>
</protein>
<dbReference type="Proteomes" id="UP000824264">
    <property type="component" value="Unassembled WGS sequence"/>
</dbReference>
<dbReference type="InterPro" id="IPR013749">
    <property type="entry name" value="PM/HMP-P_kinase-1"/>
</dbReference>
<dbReference type="Pfam" id="PF08543">
    <property type="entry name" value="Phos_pyr_kin"/>
    <property type="match status" value="1"/>
</dbReference>
<proteinExistence type="predicted"/>
<dbReference type="EMBL" id="DXGI01000324">
    <property type="protein sequence ID" value="HIW79197.1"/>
    <property type="molecule type" value="Genomic_DNA"/>
</dbReference>
<dbReference type="CDD" id="cd01169">
    <property type="entry name" value="HMPP_kinase"/>
    <property type="match status" value="1"/>
</dbReference>
<keyword evidence="5 8" id="KW-0418">Kinase</keyword>
<dbReference type="PANTHER" id="PTHR20858:SF17">
    <property type="entry name" value="HYDROXYMETHYLPYRIMIDINE_PHOSPHOMETHYLPYRIMIDINE KINASE THI20-RELATED"/>
    <property type="match status" value="1"/>
</dbReference>
<evidence type="ECO:0000313" key="9">
    <source>
        <dbReference type="Proteomes" id="UP000824264"/>
    </source>
</evidence>
<organism evidence="8 9">
    <name type="scientific">Candidatus Bilophila faecipullorum</name>
    <dbReference type="NCBI Taxonomy" id="2838482"/>
    <lineage>
        <taxon>Bacteria</taxon>
        <taxon>Pseudomonadati</taxon>
        <taxon>Thermodesulfobacteriota</taxon>
        <taxon>Desulfovibrionia</taxon>
        <taxon>Desulfovibrionales</taxon>
        <taxon>Desulfovibrionaceae</taxon>
        <taxon>Bilophila</taxon>
    </lineage>
</organism>
<dbReference type="SUPFAM" id="SSF53613">
    <property type="entry name" value="Ribokinase-like"/>
    <property type="match status" value="1"/>
</dbReference>
<reference evidence="8" key="1">
    <citation type="journal article" date="2021" name="PeerJ">
        <title>Extensive microbial diversity within the chicken gut microbiome revealed by metagenomics and culture.</title>
        <authorList>
            <person name="Gilroy R."/>
            <person name="Ravi A."/>
            <person name="Getino M."/>
            <person name="Pursley I."/>
            <person name="Horton D.L."/>
            <person name="Alikhan N.F."/>
            <person name="Baker D."/>
            <person name="Gharbi K."/>
            <person name="Hall N."/>
            <person name="Watson M."/>
            <person name="Adriaenssens E.M."/>
            <person name="Foster-Nyarko E."/>
            <person name="Jarju S."/>
            <person name="Secka A."/>
            <person name="Antonio M."/>
            <person name="Oren A."/>
            <person name="Chaudhuri R.R."/>
            <person name="La Ragione R."/>
            <person name="Hildebrand F."/>
            <person name="Pallen M.J."/>
        </authorList>
    </citation>
    <scope>NUCLEOTIDE SEQUENCE</scope>
    <source>
        <strain evidence="8">ChiSxjej5B17-1746</strain>
    </source>
</reference>
<dbReference type="NCBIfam" id="TIGR00097">
    <property type="entry name" value="HMP-P_kinase"/>
    <property type="match status" value="1"/>
</dbReference>
<evidence type="ECO:0000256" key="4">
    <source>
        <dbReference type="ARBA" id="ARBA00022741"/>
    </source>
</evidence>
<dbReference type="GO" id="GO:0008972">
    <property type="term" value="F:phosphomethylpyrimidine kinase activity"/>
    <property type="evidence" value="ECO:0007669"/>
    <property type="project" value="InterPro"/>
</dbReference>
<dbReference type="GO" id="GO:0005829">
    <property type="term" value="C:cytosol"/>
    <property type="evidence" value="ECO:0007669"/>
    <property type="project" value="TreeGrafter"/>
</dbReference>
<dbReference type="EC" id="2.7.1.49" evidence="2"/>
<gene>
    <name evidence="8" type="primary">thiD</name>
    <name evidence="8" type="ORF">H9874_08650</name>
</gene>
<evidence type="ECO:0000256" key="3">
    <source>
        <dbReference type="ARBA" id="ARBA00022679"/>
    </source>
</evidence>
<dbReference type="FunFam" id="3.40.1190.20:FF:000003">
    <property type="entry name" value="Phosphomethylpyrimidine kinase ThiD"/>
    <property type="match status" value="1"/>
</dbReference>
<accession>A0A9D1U981</accession>
<evidence type="ECO:0000259" key="7">
    <source>
        <dbReference type="Pfam" id="PF08543"/>
    </source>
</evidence>
<dbReference type="GO" id="GO:0009228">
    <property type="term" value="P:thiamine biosynthetic process"/>
    <property type="evidence" value="ECO:0007669"/>
    <property type="project" value="InterPro"/>
</dbReference>
<dbReference type="InterPro" id="IPR029056">
    <property type="entry name" value="Ribokinase-like"/>
</dbReference>
<name>A0A9D1U981_9BACT</name>
<feature type="domain" description="Pyridoxamine kinase/Phosphomethylpyrimidine kinase" evidence="7">
    <location>
        <begin position="14"/>
        <end position="260"/>
    </location>
</feature>
<evidence type="ECO:0000256" key="6">
    <source>
        <dbReference type="ARBA" id="ARBA00022840"/>
    </source>
</evidence>
<comment type="caution">
    <text evidence="8">The sequence shown here is derived from an EMBL/GenBank/DDBJ whole genome shotgun (WGS) entry which is preliminary data.</text>
</comment>
<reference evidence="8" key="2">
    <citation type="submission" date="2021-04" db="EMBL/GenBank/DDBJ databases">
        <authorList>
            <person name="Gilroy R."/>
        </authorList>
    </citation>
    <scope>NUCLEOTIDE SEQUENCE</scope>
    <source>
        <strain evidence="8">ChiSxjej5B17-1746</strain>
    </source>
</reference>
<keyword evidence="4" id="KW-0547">Nucleotide-binding</keyword>
<evidence type="ECO:0000256" key="5">
    <source>
        <dbReference type="ARBA" id="ARBA00022777"/>
    </source>
</evidence>
<comment type="pathway">
    <text evidence="1">Cofactor biosynthesis; thiamine diphosphate biosynthesis.</text>
</comment>
<dbReference type="AlphaFoldDB" id="A0A9D1U981"/>
<dbReference type="Gene3D" id="3.40.1190.20">
    <property type="match status" value="1"/>
</dbReference>
<dbReference type="GO" id="GO:0008902">
    <property type="term" value="F:hydroxymethylpyrimidine kinase activity"/>
    <property type="evidence" value="ECO:0007669"/>
    <property type="project" value="UniProtKB-EC"/>
</dbReference>
<dbReference type="PANTHER" id="PTHR20858">
    <property type="entry name" value="PHOSPHOMETHYLPYRIMIDINE KINASE"/>
    <property type="match status" value="1"/>
</dbReference>